<evidence type="ECO:0000313" key="2">
    <source>
        <dbReference type="EMBL" id="PCK21804.1"/>
    </source>
</evidence>
<dbReference type="Proteomes" id="UP000228754">
    <property type="component" value="Unassembled WGS sequence"/>
</dbReference>
<comment type="caution">
    <text evidence="2">The sequence shown here is derived from an EMBL/GenBank/DDBJ whole genome shotgun (WGS) entry which is preliminary data.</text>
</comment>
<evidence type="ECO:0000256" key="1">
    <source>
        <dbReference type="SAM" id="Phobius"/>
    </source>
</evidence>
<feature type="transmembrane region" description="Helical" evidence="1">
    <location>
        <begin position="7"/>
        <end position="24"/>
    </location>
</feature>
<dbReference type="AlphaFoldDB" id="A0A2A5IWS1"/>
<reference evidence="2 3" key="1">
    <citation type="submission" date="2017-06" db="EMBL/GenBank/DDBJ databases">
        <title>Draft Genome Sequence of Bacillus sp Strain 36R Isolated from saline sediment at Atanasia, Sonora, Mexico.</title>
        <authorList>
            <person name="Sanchez Diaz R."/>
            <person name="Quiroz Macias M.E."/>
            <person name="Ibarra Gamez J.C."/>
            <person name="Enciso Ibarra J."/>
            <person name="Gomez Gil B."/>
            <person name="Galaviz Silva L."/>
        </authorList>
    </citation>
    <scope>NUCLEOTIDE SEQUENCE [LARGE SCALE GENOMIC DNA]</scope>
    <source>
        <strain evidence="2 3">36R_ATNSAL</strain>
    </source>
</reference>
<keyword evidence="1" id="KW-0472">Membrane</keyword>
<organism evidence="2 3">
    <name type="scientific">Bacillus pumilus</name>
    <name type="common">Bacillus mesentericus</name>
    <dbReference type="NCBI Taxonomy" id="1408"/>
    <lineage>
        <taxon>Bacteria</taxon>
        <taxon>Bacillati</taxon>
        <taxon>Bacillota</taxon>
        <taxon>Bacilli</taxon>
        <taxon>Bacillales</taxon>
        <taxon>Bacillaceae</taxon>
        <taxon>Bacillus</taxon>
    </lineage>
</organism>
<keyword evidence="1" id="KW-1133">Transmembrane helix</keyword>
<name>A0A2A5IWS1_BACPU</name>
<feature type="transmembrane region" description="Helical" evidence="1">
    <location>
        <begin position="30"/>
        <end position="49"/>
    </location>
</feature>
<protein>
    <submittedName>
        <fullName evidence="2">Uncharacterized protein</fullName>
    </submittedName>
</protein>
<sequence length="61" mass="7031">MSRSKNFLAPLFIALVVGGIVYVIDDQPIHPFLLFLILFMSIYAVERIIDYAANKFNQQKK</sequence>
<evidence type="ECO:0000313" key="3">
    <source>
        <dbReference type="Proteomes" id="UP000228754"/>
    </source>
</evidence>
<dbReference type="EMBL" id="NKHG01000044">
    <property type="protein sequence ID" value="PCK21804.1"/>
    <property type="molecule type" value="Genomic_DNA"/>
</dbReference>
<gene>
    <name evidence="2" type="ORF">CEY02_06555</name>
</gene>
<keyword evidence="1" id="KW-0812">Transmembrane</keyword>
<proteinExistence type="predicted"/>
<accession>A0A2A5IWS1</accession>